<dbReference type="Pfam" id="PF18292">
    <property type="entry name" value="ZIP4_domain"/>
    <property type="match status" value="1"/>
</dbReference>
<feature type="transmembrane region" description="Helical" evidence="8">
    <location>
        <begin position="457"/>
        <end position="477"/>
    </location>
</feature>
<dbReference type="GO" id="GO:0005886">
    <property type="term" value="C:plasma membrane"/>
    <property type="evidence" value="ECO:0007669"/>
    <property type="project" value="TreeGrafter"/>
</dbReference>
<protein>
    <submittedName>
        <fullName evidence="12">Uncharacterized protein</fullName>
    </submittedName>
</protein>
<comment type="catalytic activity">
    <reaction evidence="6">
        <text>Zn(2+)(in) = Zn(2+)(out)</text>
        <dbReference type="Rhea" id="RHEA:29351"/>
        <dbReference type="ChEBI" id="CHEBI:29105"/>
    </reaction>
</comment>
<evidence type="ECO:0000256" key="2">
    <source>
        <dbReference type="ARBA" id="ARBA00006939"/>
    </source>
</evidence>
<dbReference type="InterPro" id="IPR050799">
    <property type="entry name" value="ZIP_Transporter"/>
</dbReference>
<dbReference type="PANTHER" id="PTHR12191:SF37">
    <property type="entry name" value="ZINC TRANSPORTER FOI"/>
    <property type="match status" value="1"/>
</dbReference>
<reference evidence="12" key="1">
    <citation type="submission" date="2023-01" db="EMBL/GenBank/DDBJ databases">
        <title>Genome assembly of the deep-sea coral Lophelia pertusa.</title>
        <authorList>
            <person name="Herrera S."/>
            <person name="Cordes E."/>
        </authorList>
    </citation>
    <scope>NUCLEOTIDE SEQUENCE</scope>
    <source>
        <strain evidence="12">USNM1676648</strain>
        <tissue evidence="12">Polyp</tissue>
    </source>
</reference>
<dbReference type="GO" id="GO:0140410">
    <property type="term" value="F:monoatomic cation:bicarbonate symporter activity"/>
    <property type="evidence" value="ECO:0007669"/>
    <property type="project" value="TreeGrafter"/>
</dbReference>
<feature type="transmembrane region" description="Helical" evidence="8">
    <location>
        <begin position="415"/>
        <end position="437"/>
    </location>
</feature>
<keyword evidence="9" id="KW-0732">Signal</keyword>
<feature type="domain" description="Zinc transporter ZIP4/12 EF-hand" evidence="11">
    <location>
        <begin position="249"/>
        <end position="363"/>
    </location>
</feature>
<keyword evidence="5 8" id="KW-0472">Membrane</keyword>
<name>A0A9X0A1N5_9CNID</name>
<evidence type="ECO:0000256" key="6">
    <source>
        <dbReference type="ARBA" id="ARBA00034634"/>
    </source>
</evidence>
<keyword evidence="3 8" id="KW-0812">Transmembrane</keyword>
<feature type="transmembrane region" description="Helical" evidence="8">
    <location>
        <begin position="667"/>
        <end position="687"/>
    </location>
</feature>
<feature type="chain" id="PRO_5040789091" evidence="9">
    <location>
        <begin position="23"/>
        <end position="760"/>
    </location>
</feature>
<keyword evidence="4 8" id="KW-1133">Transmembrane helix</keyword>
<accession>A0A9X0A1N5</accession>
<evidence type="ECO:0000256" key="8">
    <source>
        <dbReference type="SAM" id="Phobius"/>
    </source>
</evidence>
<evidence type="ECO:0000259" key="10">
    <source>
        <dbReference type="Pfam" id="PF18292"/>
    </source>
</evidence>
<dbReference type="AlphaFoldDB" id="A0A9X0A1N5"/>
<evidence type="ECO:0000256" key="9">
    <source>
        <dbReference type="SAM" id="SignalP"/>
    </source>
</evidence>
<feature type="domain" description="Zinc transporter ZIP4 N-terminal" evidence="10">
    <location>
        <begin position="66"/>
        <end position="225"/>
    </location>
</feature>
<comment type="similarity">
    <text evidence="2">Belongs to the ZIP transporter (TC 2.A.5) family.</text>
</comment>
<sequence>MRCQKLILLLSLNFSFCAFVLSHELPKIGHDHYSFKVLKEAVNDDSLMSDDVERLLSKLHFWNCSDSGEMKDYRKCLTSSELYSFAGSDRSKQLNSTDFAELSPAFVYCLLPAPERNAGRCTLSPKNHSELFNSFAKNFSQHGEQGITPEALDGILEAINKTIGQYLNKTKCFSAESIIEEVEEQEEGHNHEEDHHDGEKKVLDQEDFQKACASIVLHLVQGFCIEEGHGHNETKSSLPPKEFFIKDLFKTKKHLSEEDLEAIMEGLGIGKHSDSSQKVDNHGHRRRRSSGAVLIPQWESGASHVVHRRAADSHGHQINGQSSSCYSLDDMLTVFGIDHSVGADAFDFKELCPAFIQQSKSGACKESNQTKKAEPEKHYGKIWGYGFIAVTIISITSLVGVATIPFLGKKMYKKILAMLVALAVGTLAGDSLLHLLPHALGLHAHKEGESHEEDNDFIWKALVVLASVYAFFLFETLMHLGLKSKLGDHGHSHVDIELPGPSSRHMSFKKKRSCSKLEHHEGAPPLEDSLDEKPHIPLENGDIVLTNVNTRSEFGDDHSVVQPHDPATKPKKTLKESLSRRSVFSEEEGTKRPLKKINAVAWMIIIGDTLHNISDGLAIGAAFSEGGSSGISGGISTSIAVFCHELPHELGDFAVLLSAGMSVKMALFANVMSAMSCYIGLVIGILIGQHADVRFWIFAIAAGMFLYVALVDMLPDLMHSETLQTDPVVTFLCQNFGLLLGMSIMLVIALFEEDLMAVTW</sequence>
<feature type="transmembrane region" description="Helical" evidence="8">
    <location>
        <begin position="382"/>
        <end position="408"/>
    </location>
</feature>
<keyword evidence="13" id="KW-1185">Reference proteome</keyword>
<evidence type="ECO:0000259" key="11">
    <source>
        <dbReference type="Pfam" id="PF21116"/>
    </source>
</evidence>
<feature type="compositionally biased region" description="Basic and acidic residues" evidence="7">
    <location>
        <begin position="271"/>
        <end position="282"/>
    </location>
</feature>
<feature type="signal peptide" evidence="9">
    <location>
        <begin position="1"/>
        <end position="22"/>
    </location>
</feature>
<feature type="region of interest" description="Disordered" evidence="7">
    <location>
        <begin position="497"/>
        <end position="534"/>
    </location>
</feature>
<gene>
    <name evidence="12" type="ORF">OS493_016126</name>
</gene>
<organism evidence="12 13">
    <name type="scientific">Desmophyllum pertusum</name>
    <dbReference type="NCBI Taxonomy" id="174260"/>
    <lineage>
        <taxon>Eukaryota</taxon>
        <taxon>Metazoa</taxon>
        <taxon>Cnidaria</taxon>
        <taxon>Anthozoa</taxon>
        <taxon>Hexacorallia</taxon>
        <taxon>Scleractinia</taxon>
        <taxon>Caryophylliina</taxon>
        <taxon>Caryophylliidae</taxon>
        <taxon>Desmophyllum</taxon>
    </lineage>
</organism>
<feature type="transmembrane region" description="Helical" evidence="8">
    <location>
        <begin position="727"/>
        <end position="751"/>
    </location>
</feature>
<feature type="region of interest" description="Disordered" evidence="7">
    <location>
        <begin position="554"/>
        <end position="580"/>
    </location>
</feature>
<dbReference type="InterPro" id="IPR049406">
    <property type="entry name" value="ZIP4_12_EF-hand"/>
</dbReference>
<feature type="region of interest" description="Disordered" evidence="7">
    <location>
        <begin position="271"/>
        <end position="290"/>
    </location>
</feature>
<dbReference type="Pfam" id="PF02535">
    <property type="entry name" value="Zip"/>
    <property type="match status" value="1"/>
</dbReference>
<dbReference type="Pfam" id="PF21116">
    <property type="entry name" value="EF-hand_Zip"/>
    <property type="match status" value="1"/>
</dbReference>
<evidence type="ECO:0000256" key="3">
    <source>
        <dbReference type="ARBA" id="ARBA00022692"/>
    </source>
</evidence>
<evidence type="ECO:0000256" key="7">
    <source>
        <dbReference type="SAM" id="MobiDB-lite"/>
    </source>
</evidence>
<comment type="subcellular location">
    <subcellularLocation>
        <location evidence="1">Membrane</location>
        <topology evidence="1">Multi-pass membrane protein</topology>
    </subcellularLocation>
</comment>
<dbReference type="InterPro" id="IPR041137">
    <property type="entry name" value="ZIP4_N"/>
</dbReference>
<evidence type="ECO:0000256" key="4">
    <source>
        <dbReference type="ARBA" id="ARBA00022989"/>
    </source>
</evidence>
<feature type="transmembrane region" description="Helical" evidence="8">
    <location>
        <begin position="693"/>
        <end position="715"/>
    </location>
</feature>
<dbReference type="GO" id="GO:0071578">
    <property type="term" value="P:zinc ion import across plasma membrane"/>
    <property type="evidence" value="ECO:0007669"/>
    <property type="project" value="TreeGrafter"/>
</dbReference>
<evidence type="ECO:0000256" key="5">
    <source>
        <dbReference type="ARBA" id="ARBA00023136"/>
    </source>
</evidence>
<dbReference type="PANTHER" id="PTHR12191">
    <property type="entry name" value="SOLUTE CARRIER FAMILY 39"/>
    <property type="match status" value="1"/>
</dbReference>
<dbReference type="GO" id="GO:0005385">
    <property type="term" value="F:zinc ion transmembrane transporter activity"/>
    <property type="evidence" value="ECO:0007669"/>
    <property type="project" value="TreeGrafter"/>
</dbReference>
<dbReference type="GO" id="GO:0030003">
    <property type="term" value="P:intracellular monoatomic cation homeostasis"/>
    <property type="evidence" value="ECO:0007669"/>
    <property type="project" value="TreeGrafter"/>
</dbReference>
<evidence type="ECO:0000256" key="1">
    <source>
        <dbReference type="ARBA" id="ARBA00004141"/>
    </source>
</evidence>
<evidence type="ECO:0000313" key="13">
    <source>
        <dbReference type="Proteomes" id="UP001163046"/>
    </source>
</evidence>
<dbReference type="Proteomes" id="UP001163046">
    <property type="component" value="Unassembled WGS sequence"/>
</dbReference>
<dbReference type="OrthoDB" id="5974934at2759"/>
<dbReference type="InterPro" id="IPR003689">
    <property type="entry name" value="ZIP"/>
</dbReference>
<evidence type="ECO:0000313" key="12">
    <source>
        <dbReference type="EMBL" id="KAJ7391836.1"/>
    </source>
</evidence>
<comment type="caution">
    <text evidence="12">The sequence shown here is derived from an EMBL/GenBank/DDBJ whole genome shotgun (WGS) entry which is preliminary data.</text>
</comment>
<dbReference type="EMBL" id="MU825404">
    <property type="protein sequence ID" value="KAJ7391836.1"/>
    <property type="molecule type" value="Genomic_DNA"/>
</dbReference>
<proteinExistence type="inferred from homology"/>